<dbReference type="PANTHER" id="PTHR30118">
    <property type="entry name" value="HTH-TYPE TRANSCRIPTIONAL REGULATOR LEUO-RELATED"/>
    <property type="match status" value="1"/>
</dbReference>
<dbReference type="Gene3D" id="3.40.190.10">
    <property type="entry name" value="Periplasmic binding protein-like II"/>
    <property type="match status" value="2"/>
</dbReference>
<gene>
    <name evidence="6" type="ORF">LK03_05985</name>
</gene>
<dbReference type="RefSeq" id="WP_038411495.1">
    <property type="nucleotide sequence ID" value="NZ_CP009455.1"/>
</dbReference>
<evidence type="ECO:0000256" key="3">
    <source>
        <dbReference type="ARBA" id="ARBA00023125"/>
    </source>
</evidence>
<dbReference type="Gene3D" id="1.10.10.10">
    <property type="entry name" value="Winged helix-like DNA-binding domain superfamily/Winged helix DNA-binding domain"/>
    <property type="match status" value="1"/>
</dbReference>
<name>A0A089WJR2_9PSED</name>
<evidence type="ECO:0000313" key="7">
    <source>
        <dbReference type="Proteomes" id="UP000029493"/>
    </source>
</evidence>
<evidence type="ECO:0000313" key="6">
    <source>
        <dbReference type="EMBL" id="AIR88841.1"/>
    </source>
</evidence>
<dbReference type="PANTHER" id="PTHR30118:SF15">
    <property type="entry name" value="TRANSCRIPTIONAL REGULATORY PROTEIN"/>
    <property type="match status" value="1"/>
</dbReference>
<dbReference type="InterPro" id="IPR005119">
    <property type="entry name" value="LysR_subst-bd"/>
</dbReference>
<dbReference type="CDD" id="cd08465">
    <property type="entry name" value="PBP2_ToxR"/>
    <property type="match status" value="1"/>
</dbReference>
<sequence length="303" mass="33584">MDELRKIDLNLLLALHALLSERHVTRAALRLHRSQPAVSHALAQLRTHFNDPLLVRQAGGMVLSARAQWLLKPLQDALGSLNGLLASPQFDPAVAQRRFRLAMSDYAARIVLPPLLRHLRRAAPGIELAISQASREGMLAQVQDGELDLALGVFDDVPEGITRQTLFIEHFVSIADRASLPEDQTLSLHAWLARPQVMLAMRPDAFDEVERALAAQGLKRQVVLALPHWGAAIDVLPGTDLLLTVASRAADSLHAFGELRQFAPPIELPQIDYQQAWHARKENDPAHRWLRDAVYAASQPQAN</sequence>
<accession>A0A089WJR2</accession>
<dbReference type="GO" id="GO:0003677">
    <property type="term" value="F:DNA binding"/>
    <property type="evidence" value="ECO:0007669"/>
    <property type="project" value="UniProtKB-KW"/>
</dbReference>
<dbReference type="InterPro" id="IPR036388">
    <property type="entry name" value="WH-like_DNA-bd_sf"/>
</dbReference>
<dbReference type="KEGG" id="psw:LK03_05985"/>
<evidence type="ECO:0000256" key="1">
    <source>
        <dbReference type="ARBA" id="ARBA00009437"/>
    </source>
</evidence>
<dbReference type="Pfam" id="PF00126">
    <property type="entry name" value="HTH_1"/>
    <property type="match status" value="1"/>
</dbReference>
<evidence type="ECO:0000256" key="2">
    <source>
        <dbReference type="ARBA" id="ARBA00023015"/>
    </source>
</evidence>
<dbReference type="eggNOG" id="COG0583">
    <property type="taxonomic scope" value="Bacteria"/>
</dbReference>
<feature type="domain" description="HTH lysR-type" evidence="5">
    <location>
        <begin position="7"/>
        <end position="64"/>
    </location>
</feature>
<dbReference type="OrthoDB" id="8839911at2"/>
<dbReference type="SUPFAM" id="SSF53850">
    <property type="entry name" value="Periplasmic binding protein-like II"/>
    <property type="match status" value="1"/>
</dbReference>
<comment type="similarity">
    <text evidence="1">Belongs to the LysR transcriptional regulatory family.</text>
</comment>
<reference evidence="6 7" key="1">
    <citation type="submission" date="2014-09" db="EMBL/GenBank/DDBJ databases">
        <authorList>
            <person name="Chan K.-G."/>
        </authorList>
    </citation>
    <scope>NUCLEOTIDE SEQUENCE [LARGE SCALE GENOMIC DNA]</scope>
    <source>
        <strain evidence="6 7">ND07</strain>
    </source>
</reference>
<protein>
    <submittedName>
        <fullName evidence="6">LysR family transcriptional regulator</fullName>
    </submittedName>
</protein>
<dbReference type="PROSITE" id="PS50931">
    <property type="entry name" value="HTH_LYSR"/>
    <property type="match status" value="1"/>
</dbReference>
<evidence type="ECO:0000259" key="5">
    <source>
        <dbReference type="PROSITE" id="PS50931"/>
    </source>
</evidence>
<keyword evidence="4" id="KW-0804">Transcription</keyword>
<evidence type="ECO:0000256" key="4">
    <source>
        <dbReference type="ARBA" id="ARBA00023163"/>
    </source>
</evidence>
<dbReference type="SUPFAM" id="SSF46785">
    <property type="entry name" value="Winged helix' DNA-binding domain"/>
    <property type="match status" value="1"/>
</dbReference>
<dbReference type="GO" id="GO:0003700">
    <property type="term" value="F:DNA-binding transcription factor activity"/>
    <property type="evidence" value="ECO:0007669"/>
    <property type="project" value="InterPro"/>
</dbReference>
<keyword evidence="3" id="KW-0238">DNA-binding</keyword>
<proteinExistence type="inferred from homology"/>
<dbReference type="InterPro" id="IPR000847">
    <property type="entry name" value="LysR_HTH_N"/>
</dbReference>
<dbReference type="EMBL" id="CP009455">
    <property type="protein sequence ID" value="AIR88841.1"/>
    <property type="molecule type" value="Genomic_DNA"/>
</dbReference>
<keyword evidence="2" id="KW-0805">Transcription regulation</keyword>
<dbReference type="InterPro" id="IPR050389">
    <property type="entry name" value="LysR-type_TF"/>
</dbReference>
<dbReference type="PRINTS" id="PR00039">
    <property type="entry name" value="HTHLYSR"/>
</dbReference>
<dbReference type="InterPro" id="IPR036390">
    <property type="entry name" value="WH_DNA-bd_sf"/>
</dbReference>
<keyword evidence="7" id="KW-1185">Reference proteome</keyword>
<organism evidence="6 7">
    <name type="scientific">Pseudomonas cremoricolorata</name>
    <dbReference type="NCBI Taxonomy" id="157783"/>
    <lineage>
        <taxon>Bacteria</taxon>
        <taxon>Pseudomonadati</taxon>
        <taxon>Pseudomonadota</taxon>
        <taxon>Gammaproteobacteria</taxon>
        <taxon>Pseudomonadales</taxon>
        <taxon>Pseudomonadaceae</taxon>
        <taxon>Pseudomonas</taxon>
    </lineage>
</organism>
<dbReference type="Proteomes" id="UP000029493">
    <property type="component" value="Chromosome"/>
</dbReference>
<dbReference type="AlphaFoldDB" id="A0A089WJR2"/>
<dbReference type="Pfam" id="PF03466">
    <property type="entry name" value="LysR_substrate"/>
    <property type="match status" value="1"/>
</dbReference>